<organism evidence="2">
    <name type="scientific">Timema monikensis</name>
    <dbReference type="NCBI Taxonomy" id="170555"/>
    <lineage>
        <taxon>Eukaryota</taxon>
        <taxon>Metazoa</taxon>
        <taxon>Ecdysozoa</taxon>
        <taxon>Arthropoda</taxon>
        <taxon>Hexapoda</taxon>
        <taxon>Insecta</taxon>
        <taxon>Pterygota</taxon>
        <taxon>Neoptera</taxon>
        <taxon>Polyneoptera</taxon>
        <taxon>Phasmatodea</taxon>
        <taxon>Timematodea</taxon>
        <taxon>Timematoidea</taxon>
        <taxon>Timematidae</taxon>
        <taxon>Timema</taxon>
    </lineage>
</organism>
<reference evidence="2" key="1">
    <citation type="submission" date="2020-11" db="EMBL/GenBank/DDBJ databases">
        <authorList>
            <person name="Tran Van P."/>
        </authorList>
    </citation>
    <scope>NUCLEOTIDE SEQUENCE</scope>
</reference>
<evidence type="ECO:0000313" key="2">
    <source>
        <dbReference type="EMBL" id="CAD7424734.1"/>
    </source>
</evidence>
<dbReference type="AlphaFoldDB" id="A0A7R9E1F9"/>
<protein>
    <submittedName>
        <fullName evidence="2">Uncharacterized protein</fullName>
    </submittedName>
</protein>
<feature type="region of interest" description="Disordered" evidence="1">
    <location>
        <begin position="81"/>
        <end position="133"/>
    </location>
</feature>
<dbReference type="EMBL" id="OB792831">
    <property type="protein sequence ID" value="CAD7424734.1"/>
    <property type="molecule type" value="Genomic_DNA"/>
</dbReference>
<sequence>MRPLRQVATKYVHQRQEALHNVRDFTPESAKRSAEVGIPIITTWGGALSELVPRLLSSHHTSLIVLAALLVVVIGGNLRTSPQDADPGAGYASSSNYNSQPLNYDTPEIKSPSLPRPLNAPKPTPEGEAAVSD</sequence>
<gene>
    <name evidence="2" type="ORF">TMSB3V08_LOCUS1664</name>
</gene>
<name>A0A7R9E1F9_9NEOP</name>
<proteinExistence type="predicted"/>
<evidence type="ECO:0000256" key="1">
    <source>
        <dbReference type="SAM" id="MobiDB-lite"/>
    </source>
</evidence>
<accession>A0A7R9E1F9</accession>
<feature type="compositionally biased region" description="Polar residues" evidence="1">
    <location>
        <begin position="92"/>
        <end position="103"/>
    </location>
</feature>
<feature type="compositionally biased region" description="Pro residues" evidence="1">
    <location>
        <begin position="114"/>
        <end position="124"/>
    </location>
</feature>